<dbReference type="Pfam" id="PF03600">
    <property type="entry name" value="CitMHS"/>
    <property type="match status" value="1"/>
</dbReference>
<evidence type="ECO:0000256" key="5">
    <source>
        <dbReference type="ARBA" id="ARBA00023136"/>
    </source>
</evidence>
<feature type="transmembrane region" description="Helical" evidence="6">
    <location>
        <begin position="323"/>
        <end position="342"/>
    </location>
</feature>
<dbReference type="PANTHER" id="PTHR10283">
    <property type="entry name" value="SOLUTE CARRIER FAMILY 13 MEMBER"/>
    <property type="match status" value="1"/>
</dbReference>
<evidence type="ECO:0000256" key="2">
    <source>
        <dbReference type="ARBA" id="ARBA00022448"/>
    </source>
</evidence>
<proteinExistence type="predicted"/>
<dbReference type="RefSeq" id="WP_200350628.1">
    <property type="nucleotide sequence ID" value="NZ_BAABHZ010000008.1"/>
</dbReference>
<feature type="transmembrane region" description="Helical" evidence="6">
    <location>
        <begin position="124"/>
        <end position="144"/>
    </location>
</feature>
<evidence type="ECO:0000313" key="9">
    <source>
        <dbReference type="Proteomes" id="UP000600139"/>
    </source>
</evidence>
<evidence type="ECO:0000256" key="1">
    <source>
        <dbReference type="ARBA" id="ARBA00004141"/>
    </source>
</evidence>
<feature type="transmembrane region" description="Helical" evidence="6">
    <location>
        <begin position="267"/>
        <end position="284"/>
    </location>
</feature>
<name>A0A934R563_9BACT</name>
<feature type="domain" description="Citrate transporter-like" evidence="7">
    <location>
        <begin position="62"/>
        <end position="397"/>
    </location>
</feature>
<keyword evidence="5 6" id="KW-0472">Membrane</keyword>
<evidence type="ECO:0000256" key="4">
    <source>
        <dbReference type="ARBA" id="ARBA00022989"/>
    </source>
</evidence>
<evidence type="ECO:0000313" key="8">
    <source>
        <dbReference type="EMBL" id="MBK1815670.1"/>
    </source>
</evidence>
<organism evidence="8 9">
    <name type="scientific">Luteolibacter yonseiensis</name>
    <dbReference type="NCBI Taxonomy" id="1144680"/>
    <lineage>
        <taxon>Bacteria</taxon>
        <taxon>Pseudomonadati</taxon>
        <taxon>Verrucomicrobiota</taxon>
        <taxon>Verrucomicrobiia</taxon>
        <taxon>Verrucomicrobiales</taxon>
        <taxon>Verrucomicrobiaceae</taxon>
        <taxon>Luteolibacter</taxon>
    </lineage>
</organism>
<feature type="transmembrane region" description="Helical" evidence="6">
    <location>
        <begin position="410"/>
        <end position="435"/>
    </location>
</feature>
<dbReference type="PANTHER" id="PTHR10283:SF82">
    <property type="entry name" value="SOLUTE CARRIER FAMILY 13 MEMBER 2"/>
    <property type="match status" value="1"/>
</dbReference>
<feature type="transmembrane region" description="Helical" evidence="6">
    <location>
        <begin position="290"/>
        <end position="311"/>
    </location>
</feature>
<dbReference type="InterPro" id="IPR031312">
    <property type="entry name" value="Na/sul_symport_CS"/>
</dbReference>
<sequence length="467" mass="49226">MTADESGIYPSGKRHTLLLLTAVFLLAGLAFGLRLDPTSSAMQGLDPVKLRVGLGIFACIAFLWLTEALPLAITALLVPVLGCGFGLMDVKSSLAGFADPLIFLFLGGFAMAAALSSQGLDRWIANRIVIVGKGDFLIVSYLIFATTAAISMWVSNTATAAMMLPLALGILRQMPEGPASARNAVYLLLGVAYAASVGGIGTVVGTPPNGIAAAKLGIGFVEWLKFGIPAVLVLMPLLVVVLKWRCRPETLAMPRIENLGYRFDRPRLTALAIFALTATSWILSEPIAKALGVASSFDTLVALVAMIALVSTRVVSWKEIDKGTDWGVLILFGGGITLSTILSQTGTSLYMARIFSDAVGGWPVPLIIGGVILFTIFLTELTSNTALAALMVPIFFSISGELGVLPAKIILPLTIAASTGFMMPVGTPPNAIVFATGKIPQREMIRTGFVLNLVFVVALTLLAQVLF</sequence>
<feature type="transmembrane region" description="Helical" evidence="6">
    <location>
        <begin position="94"/>
        <end position="115"/>
    </location>
</feature>
<accession>A0A934R563</accession>
<comment type="caution">
    <text evidence="8">The sequence shown here is derived from an EMBL/GenBank/DDBJ whole genome shotgun (WGS) entry which is preliminary data.</text>
</comment>
<dbReference type="Proteomes" id="UP000600139">
    <property type="component" value="Unassembled WGS sequence"/>
</dbReference>
<dbReference type="NCBIfam" id="TIGR00785">
    <property type="entry name" value="dass"/>
    <property type="match status" value="1"/>
</dbReference>
<reference evidence="8" key="1">
    <citation type="submission" date="2021-01" db="EMBL/GenBank/DDBJ databases">
        <title>Modified the classification status of verrucomicrobia.</title>
        <authorList>
            <person name="Feng X."/>
        </authorList>
    </citation>
    <scope>NUCLEOTIDE SEQUENCE</scope>
    <source>
        <strain evidence="8">JCM 18052</strain>
    </source>
</reference>
<dbReference type="InterPro" id="IPR001898">
    <property type="entry name" value="SLC13A/DASS"/>
</dbReference>
<comment type="subcellular location">
    <subcellularLocation>
        <location evidence="1">Membrane</location>
        <topology evidence="1">Multi-pass membrane protein</topology>
    </subcellularLocation>
</comment>
<dbReference type="GO" id="GO:0005886">
    <property type="term" value="C:plasma membrane"/>
    <property type="evidence" value="ECO:0007669"/>
    <property type="project" value="TreeGrafter"/>
</dbReference>
<evidence type="ECO:0000256" key="3">
    <source>
        <dbReference type="ARBA" id="ARBA00022692"/>
    </source>
</evidence>
<keyword evidence="3 6" id="KW-0812">Transmembrane</keyword>
<gene>
    <name evidence="8" type="ORF">JIN84_08585</name>
</gene>
<dbReference type="GO" id="GO:0015141">
    <property type="term" value="F:succinate transmembrane transporter activity"/>
    <property type="evidence" value="ECO:0007669"/>
    <property type="project" value="UniProtKB-ARBA"/>
</dbReference>
<feature type="transmembrane region" description="Helical" evidence="6">
    <location>
        <begin position="447"/>
        <end position="466"/>
    </location>
</feature>
<feature type="transmembrane region" description="Helical" evidence="6">
    <location>
        <begin position="183"/>
        <end position="206"/>
    </location>
</feature>
<feature type="transmembrane region" description="Helical" evidence="6">
    <location>
        <begin position="48"/>
        <end position="66"/>
    </location>
</feature>
<feature type="transmembrane region" description="Helical" evidence="6">
    <location>
        <begin position="362"/>
        <end position="379"/>
    </location>
</feature>
<evidence type="ECO:0000259" key="7">
    <source>
        <dbReference type="Pfam" id="PF03600"/>
    </source>
</evidence>
<evidence type="ECO:0000256" key="6">
    <source>
        <dbReference type="SAM" id="Phobius"/>
    </source>
</evidence>
<feature type="transmembrane region" description="Helical" evidence="6">
    <location>
        <begin position="386"/>
        <end position="404"/>
    </location>
</feature>
<feature type="transmembrane region" description="Helical" evidence="6">
    <location>
        <begin position="226"/>
        <end position="246"/>
    </location>
</feature>
<keyword evidence="4 6" id="KW-1133">Transmembrane helix</keyword>
<protein>
    <submittedName>
        <fullName evidence="8">DASS family sodium-coupled anion symporter</fullName>
    </submittedName>
</protein>
<dbReference type="AlphaFoldDB" id="A0A934R563"/>
<dbReference type="InterPro" id="IPR004680">
    <property type="entry name" value="Cit_transptr-like_dom"/>
</dbReference>
<keyword evidence="2" id="KW-0813">Transport</keyword>
<feature type="transmembrane region" description="Helical" evidence="6">
    <location>
        <begin position="150"/>
        <end position="171"/>
    </location>
</feature>
<dbReference type="PROSITE" id="PS01271">
    <property type="entry name" value="NA_SULFATE"/>
    <property type="match status" value="1"/>
</dbReference>
<keyword evidence="9" id="KW-1185">Reference proteome</keyword>
<dbReference type="EMBL" id="JAENIK010000009">
    <property type="protein sequence ID" value="MBK1815670.1"/>
    <property type="molecule type" value="Genomic_DNA"/>
</dbReference>
<dbReference type="CDD" id="cd01115">
    <property type="entry name" value="SLC13_permease"/>
    <property type="match status" value="1"/>
</dbReference>